<feature type="region of interest" description="Disordered" evidence="1">
    <location>
        <begin position="1"/>
        <end position="22"/>
    </location>
</feature>
<keyword evidence="3" id="KW-1185">Reference proteome</keyword>
<dbReference type="EMBL" id="CAJNBL010000001">
    <property type="protein sequence ID" value="CAE6686722.1"/>
    <property type="molecule type" value="Genomic_DNA"/>
</dbReference>
<evidence type="ECO:0000313" key="2">
    <source>
        <dbReference type="EMBL" id="CAE6686722.1"/>
    </source>
</evidence>
<reference evidence="2" key="1">
    <citation type="submission" date="2021-02" db="EMBL/GenBank/DDBJ databases">
        <authorList>
            <person name="Han P."/>
        </authorList>
    </citation>
    <scope>NUCLEOTIDE SEQUENCE</scope>
    <source>
        <strain evidence="2">Candidatus Nitrotoga sp. ZN8</strain>
    </source>
</reference>
<proteinExistence type="predicted"/>
<dbReference type="AlphaFoldDB" id="A0A916FA21"/>
<protein>
    <submittedName>
        <fullName evidence="2">Uncharacterized protein</fullName>
    </submittedName>
</protein>
<dbReference type="Proteomes" id="UP000675882">
    <property type="component" value="Unassembled WGS sequence"/>
</dbReference>
<evidence type="ECO:0000313" key="3">
    <source>
        <dbReference type="Proteomes" id="UP000675882"/>
    </source>
</evidence>
<sequence length="54" mass="5830">MGGFVSTPGNRKLPPEPVARNDRGGVSIIPIAEMMIGQIICYKSGQITCSLYDF</sequence>
<name>A0A916FA21_9PROT</name>
<accession>A0A916FA21</accession>
<organism evidence="2 3">
    <name type="scientific">Candidatus Nitrotoga fabula</name>
    <dbReference type="NCBI Taxonomy" id="2182327"/>
    <lineage>
        <taxon>Bacteria</taxon>
        <taxon>Pseudomonadati</taxon>
        <taxon>Pseudomonadota</taxon>
        <taxon>Betaproteobacteria</taxon>
        <taxon>Nitrosomonadales</taxon>
        <taxon>Gallionellaceae</taxon>
        <taxon>Candidatus Nitrotoga</taxon>
    </lineage>
</organism>
<evidence type="ECO:0000256" key="1">
    <source>
        <dbReference type="SAM" id="MobiDB-lite"/>
    </source>
</evidence>
<gene>
    <name evidence="2" type="ORF">NTGZN8_10006</name>
</gene>
<comment type="caution">
    <text evidence="2">The sequence shown here is derived from an EMBL/GenBank/DDBJ whole genome shotgun (WGS) entry which is preliminary data.</text>
</comment>